<sequence length="127" mass="14313">MAHVSPNNSDNVVLQYGSDEEESKHDNSDGEQENIDMDQGIDVDADQGQMVAHVEEEPTIRGEPAIEIRQPVSSISPELNNAHNENIFKVMRMKKYNKYVYAVRTSSGEIVAFKNMKVAQDYANQLQ</sequence>
<reference evidence="3 4" key="1">
    <citation type="submission" date="2019-03" db="EMBL/GenBank/DDBJ databases">
        <authorList>
            <person name="Gaulin E."/>
            <person name="Dumas B."/>
        </authorList>
    </citation>
    <scope>NUCLEOTIDE SEQUENCE [LARGE SCALE GENOMIC DNA]</scope>
    <source>
        <strain evidence="3">CBS 568.67</strain>
    </source>
</reference>
<dbReference type="EMBL" id="CAADRA010003230">
    <property type="protein sequence ID" value="VFT83703.1"/>
    <property type="molecule type" value="Genomic_DNA"/>
</dbReference>
<evidence type="ECO:0000313" key="2">
    <source>
        <dbReference type="EMBL" id="KAF0706568.1"/>
    </source>
</evidence>
<evidence type="ECO:0000313" key="4">
    <source>
        <dbReference type="Proteomes" id="UP000332933"/>
    </source>
</evidence>
<feature type="compositionally biased region" description="Acidic residues" evidence="1">
    <location>
        <begin position="29"/>
        <end position="40"/>
    </location>
</feature>
<protein>
    <submittedName>
        <fullName evidence="3">Aste57867_6736 protein</fullName>
    </submittedName>
</protein>
<name>A0A485KFZ6_9STRA</name>
<feature type="region of interest" description="Disordered" evidence="1">
    <location>
        <begin position="1"/>
        <end position="40"/>
    </location>
</feature>
<gene>
    <name evidence="3" type="primary">Aste57867_6736</name>
    <name evidence="2" type="ORF">As57867_006716</name>
    <name evidence="3" type="ORF">ASTE57867_6736</name>
</gene>
<dbReference type="AlphaFoldDB" id="A0A485KFZ6"/>
<keyword evidence="4" id="KW-1185">Reference proteome</keyword>
<accession>A0A485KFZ6</accession>
<evidence type="ECO:0000256" key="1">
    <source>
        <dbReference type="SAM" id="MobiDB-lite"/>
    </source>
</evidence>
<proteinExistence type="predicted"/>
<dbReference type="Proteomes" id="UP000332933">
    <property type="component" value="Unassembled WGS sequence"/>
</dbReference>
<feature type="compositionally biased region" description="Polar residues" evidence="1">
    <location>
        <begin position="1"/>
        <end position="12"/>
    </location>
</feature>
<organism evidence="3 4">
    <name type="scientific">Aphanomyces stellatus</name>
    <dbReference type="NCBI Taxonomy" id="120398"/>
    <lineage>
        <taxon>Eukaryota</taxon>
        <taxon>Sar</taxon>
        <taxon>Stramenopiles</taxon>
        <taxon>Oomycota</taxon>
        <taxon>Saprolegniomycetes</taxon>
        <taxon>Saprolegniales</taxon>
        <taxon>Verrucalvaceae</taxon>
        <taxon>Aphanomyces</taxon>
    </lineage>
</organism>
<reference evidence="2" key="2">
    <citation type="submission" date="2019-06" db="EMBL/GenBank/DDBJ databases">
        <title>Genomics analysis of Aphanomyces spp. identifies a new class of oomycete effector associated with host adaptation.</title>
        <authorList>
            <person name="Gaulin E."/>
        </authorList>
    </citation>
    <scope>NUCLEOTIDE SEQUENCE</scope>
    <source>
        <strain evidence="2">CBS 578.67</strain>
    </source>
</reference>
<dbReference type="EMBL" id="VJMH01003218">
    <property type="protein sequence ID" value="KAF0706568.1"/>
    <property type="molecule type" value="Genomic_DNA"/>
</dbReference>
<evidence type="ECO:0000313" key="3">
    <source>
        <dbReference type="EMBL" id="VFT83703.1"/>
    </source>
</evidence>